<feature type="transmembrane region" description="Helical" evidence="2">
    <location>
        <begin position="635"/>
        <end position="658"/>
    </location>
</feature>
<reference evidence="4" key="1">
    <citation type="submission" date="2020-07" db="EMBL/GenBank/DDBJ databases">
        <title>Genome sequence and genetic diversity analysis of an under-domesticated orphan crop, white fonio (Digitaria exilis).</title>
        <authorList>
            <person name="Bennetzen J.L."/>
            <person name="Chen S."/>
            <person name="Ma X."/>
            <person name="Wang X."/>
            <person name="Yssel A.E.J."/>
            <person name="Chaluvadi S.R."/>
            <person name="Johnson M."/>
            <person name="Gangashetty P."/>
            <person name="Hamidou F."/>
            <person name="Sanogo M.D."/>
            <person name="Zwaenepoel A."/>
            <person name="Wallace J."/>
            <person name="Van De Peer Y."/>
            <person name="Van Deynze A."/>
        </authorList>
    </citation>
    <scope>NUCLEOTIDE SEQUENCE</scope>
    <source>
        <tissue evidence="4">Leaves</tissue>
    </source>
</reference>
<dbReference type="OrthoDB" id="680066at2759"/>
<feature type="transmembrane region" description="Helical" evidence="2">
    <location>
        <begin position="202"/>
        <end position="219"/>
    </location>
</feature>
<feature type="transmembrane region" description="Helical" evidence="2">
    <location>
        <begin position="12"/>
        <end position="33"/>
    </location>
</feature>
<evidence type="ECO:0000259" key="3">
    <source>
        <dbReference type="Pfam" id="PF13962"/>
    </source>
</evidence>
<feature type="region of interest" description="Disordered" evidence="1">
    <location>
        <begin position="339"/>
        <end position="359"/>
    </location>
</feature>
<feature type="transmembrane region" description="Helical" evidence="2">
    <location>
        <begin position="454"/>
        <end position="472"/>
    </location>
</feature>
<evidence type="ECO:0000313" key="4">
    <source>
        <dbReference type="EMBL" id="KAF8700245.1"/>
    </source>
</evidence>
<feature type="transmembrane region" description="Helical" evidence="2">
    <location>
        <begin position="574"/>
        <end position="594"/>
    </location>
</feature>
<evidence type="ECO:0000313" key="5">
    <source>
        <dbReference type="Proteomes" id="UP000636709"/>
    </source>
</evidence>
<feature type="transmembrane region" description="Helical" evidence="2">
    <location>
        <begin position="367"/>
        <end position="384"/>
    </location>
</feature>
<feature type="region of interest" description="Disordered" evidence="1">
    <location>
        <begin position="701"/>
        <end position="814"/>
    </location>
</feature>
<feature type="transmembrane region" description="Helical" evidence="2">
    <location>
        <begin position="66"/>
        <end position="89"/>
    </location>
</feature>
<feature type="domain" description="PGG" evidence="3">
    <location>
        <begin position="518"/>
        <end position="629"/>
    </location>
</feature>
<dbReference type="GO" id="GO:0016020">
    <property type="term" value="C:membrane"/>
    <property type="evidence" value="ECO:0007669"/>
    <property type="project" value="TreeGrafter"/>
</dbReference>
<protein>
    <recommendedName>
        <fullName evidence="3">PGG domain-containing protein</fullName>
    </recommendedName>
</protein>
<dbReference type="Pfam" id="PF13962">
    <property type="entry name" value="PGG"/>
    <property type="match status" value="5"/>
</dbReference>
<accession>A0A835BGV1</accession>
<feature type="domain" description="PGG" evidence="3">
    <location>
        <begin position="360"/>
        <end position="478"/>
    </location>
</feature>
<keyword evidence="2" id="KW-0472">Membrane</keyword>
<feature type="transmembrane region" description="Helical" evidence="2">
    <location>
        <begin position="101"/>
        <end position="124"/>
    </location>
</feature>
<feature type="transmembrane region" description="Helical" evidence="2">
    <location>
        <begin position="906"/>
        <end position="927"/>
    </location>
</feature>
<comment type="caution">
    <text evidence="4">The sequence shown here is derived from an EMBL/GenBank/DDBJ whole genome shotgun (WGS) entry which is preliminary data.</text>
</comment>
<gene>
    <name evidence="4" type="ORF">HU200_034625</name>
</gene>
<dbReference type="EMBL" id="JACEFO010001828">
    <property type="protein sequence ID" value="KAF8700245.1"/>
    <property type="molecule type" value="Genomic_DNA"/>
</dbReference>
<feature type="domain" description="PGG" evidence="3">
    <location>
        <begin position="16"/>
        <end position="129"/>
    </location>
</feature>
<dbReference type="PANTHER" id="PTHR24177:SF432">
    <property type="entry name" value="OS06G0286146 PROTEIN"/>
    <property type="match status" value="1"/>
</dbReference>
<proteinExistence type="predicted"/>
<feature type="transmembrane region" description="Helical" evidence="2">
    <location>
        <begin position="822"/>
        <end position="840"/>
    </location>
</feature>
<feature type="transmembrane region" description="Helical" evidence="2">
    <location>
        <begin position="524"/>
        <end position="541"/>
    </location>
</feature>
<keyword evidence="2" id="KW-0812">Transmembrane</keyword>
<feature type="domain" description="PGG" evidence="3">
    <location>
        <begin position="819"/>
        <end position="932"/>
    </location>
</feature>
<dbReference type="AlphaFoldDB" id="A0A835BGV1"/>
<dbReference type="PANTHER" id="PTHR24177">
    <property type="entry name" value="CASKIN"/>
    <property type="match status" value="1"/>
</dbReference>
<keyword evidence="2" id="KW-1133">Transmembrane helix</keyword>
<name>A0A835BGV1_9POAL</name>
<keyword evidence="5" id="KW-1185">Reference proteome</keyword>
<evidence type="ECO:0000256" key="1">
    <source>
        <dbReference type="SAM" id="MobiDB-lite"/>
    </source>
</evidence>
<feature type="transmembrane region" description="Helical" evidence="2">
    <location>
        <begin position="939"/>
        <end position="957"/>
    </location>
</feature>
<feature type="transmembrane region" description="Helical" evidence="2">
    <location>
        <begin position="484"/>
        <end position="504"/>
    </location>
</feature>
<feature type="transmembrane region" description="Helical" evidence="2">
    <location>
        <begin position="415"/>
        <end position="434"/>
    </location>
</feature>
<feature type="compositionally biased region" description="Basic and acidic residues" evidence="1">
    <location>
        <begin position="733"/>
        <end position="762"/>
    </location>
</feature>
<dbReference type="Proteomes" id="UP000636709">
    <property type="component" value="Unassembled WGS sequence"/>
</dbReference>
<feature type="transmembrane region" description="Helical" evidence="2">
    <location>
        <begin position="313"/>
        <end position="332"/>
    </location>
</feature>
<feature type="transmembrane region" description="Helical" evidence="2">
    <location>
        <begin position="289"/>
        <end position="307"/>
    </location>
</feature>
<organism evidence="4 5">
    <name type="scientific">Digitaria exilis</name>
    <dbReference type="NCBI Taxonomy" id="1010633"/>
    <lineage>
        <taxon>Eukaryota</taxon>
        <taxon>Viridiplantae</taxon>
        <taxon>Streptophyta</taxon>
        <taxon>Embryophyta</taxon>
        <taxon>Tracheophyta</taxon>
        <taxon>Spermatophyta</taxon>
        <taxon>Magnoliopsida</taxon>
        <taxon>Liliopsida</taxon>
        <taxon>Poales</taxon>
        <taxon>Poaceae</taxon>
        <taxon>PACMAD clade</taxon>
        <taxon>Panicoideae</taxon>
        <taxon>Panicodae</taxon>
        <taxon>Paniceae</taxon>
        <taxon>Anthephorinae</taxon>
        <taxon>Digitaria</taxon>
    </lineage>
</organism>
<dbReference type="InterPro" id="IPR026961">
    <property type="entry name" value="PGG_dom"/>
</dbReference>
<feature type="compositionally biased region" description="Polar residues" evidence="1">
    <location>
        <begin position="702"/>
        <end position="718"/>
    </location>
</feature>
<evidence type="ECO:0000256" key="2">
    <source>
        <dbReference type="SAM" id="Phobius"/>
    </source>
</evidence>
<feature type="transmembrane region" description="Helical" evidence="2">
    <location>
        <begin position="248"/>
        <end position="269"/>
    </location>
</feature>
<feature type="domain" description="PGG" evidence="3">
    <location>
        <begin position="196"/>
        <end position="309"/>
    </location>
</feature>
<feature type="transmembrane region" description="Helical" evidence="2">
    <location>
        <begin position="870"/>
        <end position="894"/>
    </location>
</feature>
<sequence>MEKHQPANNLLLLCLRKYLLLLAILAATVTYIAGLNPPGGVWLETSDGHLTGNQVLVVTYHARYNAFSYSNATAFMASAVVILLLLLAVKDKHTTTKDGNNDTVFVALRVVLALDMLALLVAYATGASRDTATTAVASALASPILLYVITHMVMDSPLSSCLYRMVMCKEKPIIREEDSACRSCTTNVQCSPCVALKRRRKVLMLLAIFATTITYTAGLNPPGGFWPETQEGHRAGDPAMEERHWRRFIVFFVFNTSALVASLGVIMLLLTKQFSEKWLKNEQAEYPQYLCIAVALLGLAGAYAAGTCRKTDSTTYVVFIYLCTLGLLCFAWDKLQRDGEKDNPKTTHKQTNENAEDDDGLRTARSLVLLLATLAATVTYQAGLNPPGGFWPDDRDGHKGGDPILLAKHATRYRVFFYCNSTALAASLVVIFMIQKNCLSKKNCASKTNNNLSLRALEAVMILDLIGLIGAYAAGCCRDVSTSIYVIAVAGAVLVYVVFHLVFFTRHIKNLHEKTPTVESKRKLLLMLAILAATLTYQAGLTPPGGFWLEDDEDLGNRAGDPVLLSNYPRRYMAFFYLNATSFMASVALTVLLVNPNLYRAAINCHSLHVCAVAGLFSLMGAYTAGSSRNVRTSIYMIALVGLVFTFITLVLTIFLYLPKLKDLEIWKRILCGCKSKQAGNGNTGTQDIEAGENVMGAKETSLPQSNETGGTVSSSGNHGAAEEEVNGNKGCNDIEPHTERRNPCGCAPKDDSNGRDKEVKPPIDTNGTEADIDDATRRLDAADGTSKGASLPGPNEGGGARSSSGNKGSDDTIEPHTERRYLVLLAILAASVTYQAGLVPPGGFWPDNKDGHAAGNPVLHDSNHHRYYIFFYCNSTSFATSIAVIALLILELIHMENKDDGQRTLLIHVAHYMMLLDLVGLLGAYASGSSREWETSGYIVAVVAVVLFYIAIYITLPSRKKMWLRITTFVTRLCQNGENNLTSEATSH</sequence>
<feature type="transmembrane region" description="Helical" evidence="2">
    <location>
        <begin position="601"/>
        <end position="623"/>
    </location>
</feature>